<gene>
    <name evidence="1" type="ORF">DFH07DRAFT_789986</name>
</gene>
<organism evidence="1 2">
    <name type="scientific">Mycena maculata</name>
    <dbReference type="NCBI Taxonomy" id="230809"/>
    <lineage>
        <taxon>Eukaryota</taxon>
        <taxon>Fungi</taxon>
        <taxon>Dikarya</taxon>
        <taxon>Basidiomycota</taxon>
        <taxon>Agaricomycotina</taxon>
        <taxon>Agaricomycetes</taxon>
        <taxon>Agaricomycetidae</taxon>
        <taxon>Agaricales</taxon>
        <taxon>Marasmiineae</taxon>
        <taxon>Mycenaceae</taxon>
        <taxon>Mycena</taxon>
    </lineage>
</organism>
<reference evidence="1" key="1">
    <citation type="submission" date="2023-03" db="EMBL/GenBank/DDBJ databases">
        <title>Massive genome expansion in bonnet fungi (Mycena s.s.) driven by repeated elements and novel gene families across ecological guilds.</title>
        <authorList>
            <consortium name="Lawrence Berkeley National Laboratory"/>
            <person name="Harder C.B."/>
            <person name="Miyauchi S."/>
            <person name="Viragh M."/>
            <person name="Kuo A."/>
            <person name="Thoen E."/>
            <person name="Andreopoulos B."/>
            <person name="Lu D."/>
            <person name="Skrede I."/>
            <person name="Drula E."/>
            <person name="Henrissat B."/>
            <person name="Morin E."/>
            <person name="Kohler A."/>
            <person name="Barry K."/>
            <person name="LaButti K."/>
            <person name="Morin E."/>
            <person name="Salamov A."/>
            <person name="Lipzen A."/>
            <person name="Mereny Z."/>
            <person name="Hegedus B."/>
            <person name="Baldrian P."/>
            <person name="Stursova M."/>
            <person name="Weitz H."/>
            <person name="Taylor A."/>
            <person name="Grigoriev I.V."/>
            <person name="Nagy L.G."/>
            <person name="Martin F."/>
            <person name="Kauserud H."/>
        </authorList>
    </citation>
    <scope>NUCLEOTIDE SEQUENCE</scope>
    <source>
        <strain evidence="1">CBHHK188m</strain>
    </source>
</reference>
<keyword evidence="2" id="KW-1185">Reference proteome</keyword>
<dbReference type="AlphaFoldDB" id="A0AAD7NZJ9"/>
<evidence type="ECO:0000313" key="1">
    <source>
        <dbReference type="EMBL" id="KAJ7782268.1"/>
    </source>
</evidence>
<dbReference type="Proteomes" id="UP001215280">
    <property type="component" value="Unassembled WGS sequence"/>
</dbReference>
<dbReference type="Pfam" id="PF14087">
    <property type="entry name" value="DUF4267"/>
    <property type="match status" value="1"/>
</dbReference>
<dbReference type="InterPro" id="IPR025363">
    <property type="entry name" value="DUF4267"/>
</dbReference>
<comment type="caution">
    <text evidence="1">The sequence shown here is derived from an EMBL/GenBank/DDBJ whole genome shotgun (WGS) entry which is preliminary data.</text>
</comment>
<sequence>MILITARGTTIGLAIFVFYAQGNMAVVDTLLTLLGYVGAVNGNVCCKEGVRGKAVFCASCAAFFAAWGACHMTQG</sequence>
<accession>A0AAD7NZJ9</accession>
<protein>
    <submittedName>
        <fullName evidence="1">Uncharacterized protein</fullName>
    </submittedName>
</protein>
<dbReference type="EMBL" id="JARJLG010000003">
    <property type="protein sequence ID" value="KAJ7782268.1"/>
    <property type="molecule type" value="Genomic_DNA"/>
</dbReference>
<name>A0AAD7NZJ9_9AGAR</name>
<evidence type="ECO:0000313" key="2">
    <source>
        <dbReference type="Proteomes" id="UP001215280"/>
    </source>
</evidence>
<proteinExistence type="predicted"/>